<dbReference type="AlphaFoldDB" id="G2LHZ7"/>
<proteinExistence type="predicted"/>
<organism evidence="2 3">
    <name type="scientific">Chloracidobacterium thermophilum (strain B)</name>
    <dbReference type="NCBI Taxonomy" id="981222"/>
    <lineage>
        <taxon>Bacteria</taxon>
        <taxon>Pseudomonadati</taxon>
        <taxon>Acidobacteriota</taxon>
        <taxon>Terriglobia</taxon>
        <taxon>Terriglobales</taxon>
        <taxon>Acidobacteriaceae</taxon>
        <taxon>Chloracidobacterium</taxon>
    </lineage>
</organism>
<reference evidence="2 3" key="1">
    <citation type="journal article" date="2012" name="Environ. Microbiol.">
        <title>Complete genome of Candidatus Chloracidobacterium thermophilum, a chlorophyll-based photoheterotroph belonging to the phylum Acidobacteria.</title>
        <authorList>
            <person name="Garcia Costas A.M."/>
            <person name="Liu Z."/>
            <person name="Tomsho L.P."/>
            <person name="Schuster S.C."/>
            <person name="Ward D.M."/>
            <person name="Bryant D.A."/>
        </authorList>
    </citation>
    <scope>NUCLEOTIDE SEQUENCE [LARGE SCALE GENOMIC DNA]</scope>
    <source>
        <strain evidence="2 3">B</strain>
    </source>
</reference>
<gene>
    <name evidence="2" type="ordered locus">Cabther_A0452</name>
</gene>
<name>G2LHZ7_CHLTF</name>
<dbReference type="EMBL" id="CP002514">
    <property type="protein sequence ID" value="AEP11213.1"/>
    <property type="molecule type" value="Genomic_DNA"/>
</dbReference>
<dbReference type="Pfam" id="PF10263">
    <property type="entry name" value="SprT-like"/>
    <property type="match status" value="1"/>
</dbReference>
<evidence type="ECO:0000259" key="1">
    <source>
        <dbReference type="Pfam" id="PF10263"/>
    </source>
</evidence>
<feature type="domain" description="SprT-like" evidence="1">
    <location>
        <begin position="133"/>
        <end position="222"/>
    </location>
</feature>
<sequence>MAHPAQPLRTLSEAELIQIFARWQQFIAPRARQPRAIQVTFYPYVGINNTIRLREGVMYVRLSDILIHAPKAVIEAVAGILLARLYRKPVPGRCTEVFREYVRSKPVTRLAEQRRRERGFKLISGARGKHYDLEKLFHRLNQQYFDGQLRRPALTWSQRRTRRTFGHYDAAHHTIVISRTLDDARVPQFVVEYVLYHEMLHIRHGVTHVNGRRCVHTPAFQEDERRFAGYDEASAWLCRLAETLSRTRRR</sequence>
<dbReference type="InterPro" id="IPR006640">
    <property type="entry name" value="SprT-like_domain"/>
</dbReference>
<dbReference type="RefSeq" id="WP_014098951.1">
    <property type="nucleotide sequence ID" value="NC_016024.1"/>
</dbReference>
<dbReference type="KEGG" id="ctm:Cabther_A0452"/>
<evidence type="ECO:0000313" key="3">
    <source>
        <dbReference type="Proteomes" id="UP000006791"/>
    </source>
</evidence>
<dbReference type="HOGENOM" id="CLU_1212676_0_0_0"/>
<evidence type="ECO:0000313" key="2">
    <source>
        <dbReference type="EMBL" id="AEP11213.1"/>
    </source>
</evidence>
<dbReference type="STRING" id="981222.Cabther_A0452"/>
<dbReference type="Gene3D" id="3.30.2010.10">
    <property type="entry name" value="Metalloproteases ('zincins'), catalytic domain"/>
    <property type="match status" value="1"/>
</dbReference>
<protein>
    <submittedName>
        <fullName evidence="2">Putative conserved protein (SprT-like)</fullName>
    </submittedName>
</protein>
<dbReference type="GO" id="GO:0006950">
    <property type="term" value="P:response to stress"/>
    <property type="evidence" value="ECO:0007669"/>
    <property type="project" value="UniProtKB-ARBA"/>
</dbReference>
<dbReference type="OrthoDB" id="9796628at2"/>
<dbReference type="Proteomes" id="UP000006791">
    <property type="component" value="Chromosome 1"/>
</dbReference>
<accession>G2LHZ7</accession>
<keyword evidence="3" id="KW-1185">Reference proteome</keyword>